<dbReference type="HOGENOM" id="CLU_1652058_0_0_1"/>
<evidence type="ECO:0000313" key="1">
    <source>
        <dbReference type="EMBL" id="EON64632.1"/>
    </source>
</evidence>
<dbReference type="RefSeq" id="XP_007779949.1">
    <property type="nucleotide sequence ID" value="XM_007781759.1"/>
</dbReference>
<name>R7YRU8_CONA1</name>
<gene>
    <name evidence="1" type="ORF">W97_03865</name>
</gene>
<accession>R7YRU8</accession>
<sequence length="160" mass="16922">MVPTFAETTTTEVFDIVVLITVTVLTTSTTTATVTEVSVETFILAACRNPTLLGNGYYPDVKREFDFVPIGTDYIPQRCCSRCWATSNCLLWAWTGLSGKGGDACSSVVRKTAMAPAPPALQGICPLGRNPPPNIVITDLPNQGGFFAAGPCDTAGIPFA</sequence>
<dbReference type="AlphaFoldDB" id="R7YRU8"/>
<keyword evidence="2" id="KW-1185">Reference proteome</keyword>
<proteinExistence type="predicted"/>
<dbReference type="EMBL" id="JH767569">
    <property type="protein sequence ID" value="EON64632.1"/>
    <property type="molecule type" value="Genomic_DNA"/>
</dbReference>
<protein>
    <recommendedName>
        <fullName evidence="3">Apple domain-containing protein</fullName>
    </recommendedName>
</protein>
<reference evidence="2" key="1">
    <citation type="submission" date="2012-06" db="EMBL/GenBank/DDBJ databases">
        <title>The genome sequence of Coniosporium apollinis CBS 100218.</title>
        <authorList>
            <consortium name="The Broad Institute Genome Sequencing Platform"/>
            <person name="Cuomo C."/>
            <person name="Gorbushina A."/>
            <person name="Noack S."/>
            <person name="Walker B."/>
            <person name="Young S.K."/>
            <person name="Zeng Q."/>
            <person name="Gargeya S."/>
            <person name="Fitzgerald M."/>
            <person name="Haas B."/>
            <person name="Abouelleil A."/>
            <person name="Alvarado L."/>
            <person name="Arachchi H.M."/>
            <person name="Berlin A.M."/>
            <person name="Chapman S.B."/>
            <person name="Goldberg J."/>
            <person name="Griggs A."/>
            <person name="Gujja S."/>
            <person name="Hansen M."/>
            <person name="Howarth C."/>
            <person name="Imamovic A."/>
            <person name="Larimer J."/>
            <person name="McCowan C."/>
            <person name="Montmayeur A."/>
            <person name="Murphy C."/>
            <person name="Neiman D."/>
            <person name="Pearson M."/>
            <person name="Priest M."/>
            <person name="Roberts A."/>
            <person name="Saif S."/>
            <person name="Shea T."/>
            <person name="Sisk P."/>
            <person name="Sykes S."/>
            <person name="Wortman J."/>
            <person name="Nusbaum C."/>
            <person name="Birren B."/>
        </authorList>
    </citation>
    <scope>NUCLEOTIDE SEQUENCE [LARGE SCALE GENOMIC DNA]</scope>
    <source>
        <strain evidence="2">CBS 100218</strain>
    </source>
</reference>
<dbReference type="GeneID" id="19901176"/>
<dbReference type="Proteomes" id="UP000016924">
    <property type="component" value="Unassembled WGS sequence"/>
</dbReference>
<evidence type="ECO:0000313" key="2">
    <source>
        <dbReference type="Proteomes" id="UP000016924"/>
    </source>
</evidence>
<organism evidence="1 2">
    <name type="scientific">Coniosporium apollinis (strain CBS 100218)</name>
    <name type="common">Rock-inhabiting black yeast</name>
    <dbReference type="NCBI Taxonomy" id="1168221"/>
    <lineage>
        <taxon>Eukaryota</taxon>
        <taxon>Fungi</taxon>
        <taxon>Dikarya</taxon>
        <taxon>Ascomycota</taxon>
        <taxon>Pezizomycotina</taxon>
        <taxon>Dothideomycetes</taxon>
        <taxon>Dothideomycetes incertae sedis</taxon>
        <taxon>Coniosporium</taxon>
    </lineage>
</organism>
<evidence type="ECO:0008006" key="3">
    <source>
        <dbReference type="Google" id="ProtNLM"/>
    </source>
</evidence>